<evidence type="ECO:0000313" key="2">
    <source>
        <dbReference type="Proteomes" id="UP000007319"/>
    </source>
</evidence>
<name>A0A9P1JTB4_9PROT</name>
<reference evidence="1 2" key="1">
    <citation type="journal article" date="2011" name="PLoS Genet.">
        <title>Azospirillum genomes reveal transition of bacteria from aquatic to terrestrial environments.</title>
        <authorList>
            <person name="Wisniewski-Dye F."/>
            <person name="Borziak K."/>
            <person name="Khalsa-Moyers G."/>
            <person name="Alexandre G."/>
            <person name="Sukharnikov L.O."/>
            <person name="Wuichet K."/>
            <person name="Hurst G.B."/>
            <person name="McDonald W.H."/>
            <person name="Robertson J.S."/>
            <person name="Barbe V."/>
            <person name="Calteau A."/>
            <person name="Rouy Z."/>
            <person name="Mangenot S."/>
            <person name="Prigent-Combaret C."/>
            <person name="Normand P."/>
            <person name="Boyer M."/>
            <person name="Siguier P."/>
            <person name="Dessaux Y."/>
            <person name="Elmerich C."/>
            <person name="Condemine G."/>
            <person name="Krishnen G."/>
            <person name="Kennedy I."/>
            <person name="Paterson A.H."/>
            <person name="Gonzalez V."/>
            <person name="Mavingui P."/>
            <person name="Zhulin I.B."/>
        </authorList>
    </citation>
    <scope>NUCLEOTIDE SEQUENCE [LARGE SCALE GENOMIC DNA]</scope>
    <source>
        <strain evidence="1 2">Sp245</strain>
    </source>
</reference>
<dbReference type="EMBL" id="HE577327">
    <property type="protein sequence ID" value="CCC99383.1"/>
    <property type="molecule type" value="Genomic_DNA"/>
</dbReference>
<accession>A0A9P1JTB4</accession>
<protein>
    <submittedName>
        <fullName evidence="1">Uncharacterized protein</fullName>
    </submittedName>
</protein>
<dbReference type="AlphaFoldDB" id="A0A9P1JTB4"/>
<proteinExistence type="predicted"/>
<keyword evidence="2" id="KW-1185">Reference proteome</keyword>
<sequence>MDIQSQGVVRTKRGNKIAHAADKMKDLARHLRRYFRDKYDDRKVRENIAADYGVCRRTAGQWLSTGPTGKHLVTIIAREGMAFVTRVIHPIATVKDIHERRLDARQAALEAQLSAERADLEADVASGGAISRGRRDRAVSVIGALKARLRREAA</sequence>
<gene>
    <name evidence="1" type="ORF">AZOBR_200088</name>
</gene>
<dbReference type="KEGG" id="abs:AZOBR_200088"/>
<dbReference type="RefSeq" id="WP_014241556.1">
    <property type="nucleotide sequence ID" value="NC_016617.1"/>
</dbReference>
<dbReference type="Proteomes" id="UP000007319">
    <property type="component" value="Chromosome"/>
</dbReference>
<evidence type="ECO:0000313" key="1">
    <source>
        <dbReference type="EMBL" id="CCC99383.1"/>
    </source>
</evidence>
<organism evidence="1 2">
    <name type="scientific">Azospirillum baldaniorum</name>
    <dbReference type="NCBI Taxonomy" id="1064539"/>
    <lineage>
        <taxon>Bacteria</taxon>
        <taxon>Pseudomonadati</taxon>
        <taxon>Pseudomonadota</taxon>
        <taxon>Alphaproteobacteria</taxon>
        <taxon>Rhodospirillales</taxon>
        <taxon>Azospirillaceae</taxon>
        <taxon>Azospirillum</taxon>
    </lineage>
</organism>